<dbReference type="InterPro" id="IPR011035">
    <property type="entry name" value="Ribosomal_bL25/Gln-tRNA_synth"/>
</dbReference>
<evidence type="ECO:0000256" key="3">
    <source>
        <dbReference type="ARBA" id="ARBA00022980"/>
    </source>
</evidence>
<feature type="domain" description="Large ribosomal subunit protein bL25 beta" evidence="8">
    <location>
        <begin position="98"/>
        <end position="185"/>
    </location>
</feature>
<dbReference type="NCBIfam" id="TIGR00731">
    <property type="entry name" value="bL25_bact_ctc"/>
    <property type="match status" value="1"/>
</dbReference>
<dbReference type="AlphaFoldDB" id="I0HMH4"/>
<dbReference type="SUPFAM" id="SSF50715">
    <property type="entry name" value="Ribosomal protein L25-like"/>
    <property type="match status" value="1"/>
</dbReference>
<dbReference type="CDD" id="cd00495">
    <property type="entry name" value="Ribosomal_L25_TL5_CTC"/>
    <property type="match status" value="1"/>
</dbReference>
<gene>
    <name evidence="5 9" type="primary">rplY</name>
    <name evidence="5" type="synonym">ctc</name>
    <name evidence="9" type="ordered locus">RGE_08700</name>
</gene>
<dbReference type="PANTHER" id="PTHR33284">
    <property type="entry name" value="RIBOSOMAL PROTEIN L25/GLN-TRNA SYNTHETASE, ANTI-CODON-BINDING DOMAIN-CONTAINING PROTEIN"/>
    <property type="match status" value="1"/>
</dbReference>
<dbReference type="InterPro" id="IPR001021">
    <property type="entry name" value="Ribosomal_bL25_long"/>
</dbReference>
<dbReference type="KEGG" id="rge:RGE_08700"/>
<evidence type="ECO:0000256" key="2">
    <source>
        <dbReference type="ARBA" id="ARBA00022884"/>
    </source>
</evidence>
<dbReference type="GO" id="GO:0008097">
    <property type="term" value="F:5S rRNA binding"/>
    <property type="evidence" value="ECO:0007669"/>
    <property type="project" value="InterPro"/>
</dbReference>
<keyword evidence="2 5" id="KW-0694">RNA-binding</keyword>
<dbReference type="PATRIC" id="fig|983917.3.peg.850"/>
<feature type="region of interest" description="Disordered" evidence="6">
    <location>
        <begin position="190"/>
        <end position="214"/>
    </location>
</feature>
<evidence type="ECO:0000259" key="7">
    <source>
        <dbReference type="Pfam" id="PF01386"/>
    </source>
</evidence>
<dbReference type="PANTHER" id="PTHR33284:SF1">
    <property type="entry name" value="RIBOSOMAL PROTEIN L25_GLN-TRNA SYNTHETASE, ANTI-CODON-BINDING DOMAIN-CONTAINING PROTEIN"/>
    <property type="match status" value="1"/>
</dbReference>
<dbReference type="HAMAP" id="MF_01334">
    <property type="entry name" value="Ribosomal_bL25_CTC"/>
    <property type="match status" value="1"/>
</dbReference>
<evidence type="ECO:0000259" key="8">
    <source>
        <dbReference type="Pfam" id="PF14693"/>
    </source>
</evidence>
<dbReference type="HOGENOM" id="CLU_075939_0_1_4"/>
<comment type="subunit">
    <text evidence="5">Part of the 50S ribosomal subunit; part of the 5S rRNA/L5/L18/L25 subcomplex. Contacts the 5S rRNA. Binds to the 5S rRNA independently of L5 and L18.</text>
</comment>
<keyword evidence="4 5" id="KW-0687">Ribonucleoprotein</keyword>
<dbReference type="Pfam" id="PF14693">
    <property type="entry name" value="Ribosomal_TL5_C"/>
    <property type="match status" value="1"/>
</dbReference>
<dbReference type="InterPro" id="IPR020056">
    <property type="entry name" value="Rbsml_bL25/Gln-tRNA_synth_N"/>
</dbReference>
<name>I0HMH4_RUBGI</name>
<dbReference type="InterPro" id="IPR029751">
    <property type="entry name" value="Ribosomal_L25_dom"/>
</dbReference>
<evidence type="ECO:0000256" key="5">
    <source>
        <dbReference type="HAMAP-Rule" id="MF_01334"/>
    </source>
</evidence>
<dbReference type="GO" id="GO:0022625">
    <property type="term" value="C:cytosolic large ribosomal subunit"/>
    <property type="evidence" value="ECO:0007669"/>
    <property type="project" value="TreeGrafter"/>
</dbReference>
<dbReference type="Proteomes" id="UP000007883">
    <property type="component" value="Chromosome"/>
</dbReference>
<evidence type="ECO:0000313" key="10">
    <source>
        <dbReference type="Proteomes" id="UP000007883"/>
    </source>
</evidence>
<dbReference type="eggNOG" id="COG1825">
    <property type="taxonomic scope" value="Bacteria"/>
</dbReference>
<evidence type="ECO:0000256" key="1">
    <source>
        <dbReference type="ARBA" id="ARBA00022730"/>
    </source>
</evidence>
<dbReference type="GO" id="GO:0006412">
    <property type="term" value="P:translation"/>
    <property type="evidence" value="ECO:0007669"/>
    <property type="project" value="UniProtKB-UniRule"/>
</dbReference>
<dbReference type="NCBIfam" id="NF004130">
    <property type="entry name" value="PRK05618.1-5"/>
    <property type="match status" value="1"/>
</dbReference>
<dbReference type="STRING" id="983917.RGE_08700"/>
<evidence type="ECO:0000256" key="4">
    <source>
        <dbReference type="ARBA" id="ARBA00023274"/>
    </source>
</evidence>
<dbReference type="Gene3D" id="2.40.240.10">
    <property type="entry name" value="Ribosomal Protein L25, Chain P"/>
    <property type="match status" value="1"/>
</dbReference>
<accession>I0HMH4</accession>
<keyword evidence="1 5" id="KW-0699">rRNA-binding</keyword>
<organism evidence="9 10">
    <name type="scientific">Rubrivivax gelatinosus (strain NBRC 100245 / IL144)</name>
    <dbReference type="NCBI Taxonomy" id="983917"/>
    <lineage>
        <taxon>Bacteria</taxon>
        <taxon>Pseudomonadati</taxon>
        <taxon>Pseudomonadota</taxon>
        <taxon>Betaproteobacteria</taxon>
        <taxon>Burkholderiales</taxon>
        <taxon>Sphaerotilaceae</taxon>
        <taxon>Rubrivivax</taxon>
    </lineage>
</organism>
<dbReference type="InterPro" id="IPR037121">
    <property type="entry name" value="Ribosomal_bL25_C"/>
</dbReference>
<feature type="compositionally biased region" description="Basic and acidic residues" evidence="6">
    <location>
        <begin position="199"/>
        <end position="214"/>
    </location>
</feature>
<dbReference type="NCBIfam" id="NF004612">
    <property type="entry name" value="PRK05943.1"/>
    <property type="match status" value="1"/>
</dbReference>
<dbReference type="RefSeq" id="WP_014427083.1">
    <property type="nucleotide sequence ID" value="NC_017075.1"/>
</dbReference>
<dbReference type="EMBL" id="AP012320">
    <property type="protein sequence ID" value="BAL94211.1"/>
    <property type="molecule type" value="Genomic_DNA"/>
</dbReference>
<dbReference type="InterPro" id="IPR020930">
    <property type="entry name" value="Ribosomal_uL5_bac-type"/>
</dbReference>
<evidence type="ECO:0000256" key="6">
    <source>
        <dbReference type="SAM" id="MobiDB-lite"/>
    </source>
</evidence>
<keyword evidence="3 5" id="KW-0689">Ribosomal protein</keyword>
<sequence>MKFTAFERSVQGTGASRRLRNAAKVPGIVYGAGEPKMIELDHNALFFALKKEAFHSSILEMELAGKVEKVLLRDFQMHAWKPIVMHVDFQRVDETTKLRKKVPLHFEGEENSPAVKTDKCLVSHVANEIEIECLASQLPEFVTIDLSGLVKNQSLHLSDLKLPAGIKAVRHGTMNPAIVSVATPKEEEEVIATPVAAPADKKGKGKKDEKQNKK</sequence>
<protein>
    <recommendedName>
        <fullName evidence="5">Large ribosomal subunit protein bL25</fullName>
    </recommendedName>
    <alternativeName>
        <fullName evidence="5">General stress protein CTC</fullName>
    </alternativeName>
</protein>
<reference evidence="9 10" key="1">
    <citation type="journal article" date="2012" name="J. Bacteriol.">
        <title>Complete genome sequence of phototrophic betaproteobacterium Rubrivivax gelatinosus IL144.</title>
        <authorList>
            <person name="Nagashima S."/>
            <person name="Kamimura A."/>
            <person name="Shimizu T."/>
            <person name="Nakamura-isaki S."/>
            <person name="Aono E."/>
            <person name="Sakamoto K."/>
            <person name="Ichikawa N."/>
            <person name="Nakazawa H."/>
            <person name="Sekine M."/>
            <person name="Yamazaki S."/>
            <person name="Fujita N."/>
            <person name="Shimada K."/>
            <person name="Hanada S."/>
            <person name="Nagashima K.V.P."/>
        </authorList>
    </citation>
    <scope>NUCLEOTIDE SEQUENCE [LARGE SCALE GENOMIC DNA]</scope>
    <source>
        <strain evidence="10">NBRC 100245 / IL144</strain>
    </source>
</reference>
<feature type="domain" description="Large ribosomal subunit protein bL25 L25" evidence="7">
    <location>
        <begin position="5"/>
        <end position="89"/>
    </location>
</feature>
<evidence type="ECO:0000313" key="9">
    <source>
        <dbReference type="EMBL" id="BAL94211.1"/>
    </source>
</evidence>
<keyword evidence="10" id="KW-1185">Reference proteome</keyword>
<dbReference type="Gene3D" id="2.170.120.20">
    <property type="entry name" value="Ribosomal protein L25, beta domain"/>
    <property type="match status" value="1"/>
</dbReference>
<comment type="similarity">
    <text evidence="5">Belongs to the bacterial ribosomal protein bL25 family. CTC subfamily.</text>
</comment>
<dbReference type="Pfam" id="PF01386">
    <property type="entry name" value="Ribosomal_L25p"/>
    <property type="match status" value="1"/>
</dbReference>
<proteinExistence type="inferred from homology"/>
<dbReference type="InterPro" id="IPR020057">
    <property type="entry name" value="Ribosomal_bL25_b-dom"/>
</dbReference>
<comment type="function">
    <text evidence="5">This is one of the proteins that binds to the 5S RNA in the ribosome where it forms part of the central protuberance.</text>
</comment>
<dbReference type="GO" id="GO:0003735">
    <property type="term" value="F:structural constituent of ribosome"/>
    <property type="evidence" value="ECO:0007669"/>
    <property type="project" value="InterPro"/>
</dbReference>